<keyword evidence="2" id="KW-1185">Reference proteome</keyword>
<evidence type="ECO:0000313" key="1">
    <source>
        <dbReference type="EMBL" id="EFI35658.1"/>
    </source>
</evidence>
<dbReference type="Proteomes" id="UP000005496">
    <property type="component" value="Unassembled WGS sequence"/>
</dbReference>
<proteinExistence type="predicted"/>
<reference evidence="1" key="1">
    <citation type="submission" date="2010-05" db="EMBL/GenBank/DDBJ databases">
        <title>The draft genome of Desulfonatronospira thiodismutans ASO3-1.</title>
        <authorList>
            <consortium name="US DOE Joint Genome Institute (JGI-PGF)"/>
            <person name="Lucas S."/>
            <person name="Copeland A."/>
            <person name="Lapidus A."/>
            <person name="Cheng J.-F."/>
            <person name="Bruce D."/>
            <person name="Goodwin L."/>
            <person name="Pitluck S."/>
            <person name="Chertkov O."/>
            <person name="Brettin T."/>
            <person name="Detter J.C."/>
            <person name="Han C."/>
            <person name="Land M.L."/>
            <person name="Hauser L."/>
            <person name="Kyrpides N."/>
            <person name="Mikhailova N."/>
            <person name="Muyzer G."/>
            <person name="Woyke T."/>
        </authorList>
    </citation>
    <scope>NUCLEOTIDE SEQUENCE [LARGE SCALE GENOMIC DNA]</scope>
    <source>
        <strain evidence="1">ASO3-1</strain>
    </source>
</reference>
<accession>D6SLU7</accession>
<comment type="caution">
    <text evidence="1">The sequence shown here is derived from an EMBL/GenBank/DDBJ whole genome shotgun (WGS) entry which is preliminary data.</text>
</comment>
<name>D6SLU7_9BACT</name>
<dbReference type="eggNOG" id="ENOG50344JF">
    <property type="taxonomic scope" value="Bacteria"/>
</dbReference>
<evidence type="ECO:0000313" key="2">
    <source>
        <dbReference type="Proteomes" id="UP000005496"/>
    </source>
</evidence>
<sequence length="292" mass="33454">MFSLVFFLLGLSSAQAWQQVQVDVELDEDKSFQELQQQGLRSGYSQAVIRESQRIVPGELSEKRKEMLGEHLDWRIDDLILGYRIFSREEVDDRLLMDLEVNVDTAALRSILQRTGVYYTSTAPWKYDLSTRGSGPGDFGMLQRLQTITGVEVDSDAPTSVSLTRRQDGSWSGVIDYKDITHEVTGGNLYSVWSDLWAFFFTRPEVMSEMTMDFTLKTTGWATTDAIMHFDEMILSWDEKVEKGSILYIHTDVPSYRAGWTLTTLNPDLLKKRLGEYLPSRGVYHTIDENTQ</sequence>
<protein>
    <submittedName>
        <fullName evidence="1">Uncharacterized protein</fullName>
    </submittedName>
</protein>
<organism evidence="1 2">
    <name type="scientific">Desulfonatronospira thiodismutans ASO3-1</name>
    <dbReference type="NCBI Taxonomy" id="555779"/>
    <lineage>
        <taxon>Bacteria</taxon>
        <taxon>Pseudomonadati</taxon>
        <taxon>Thermodesulfobacteriota</taxon>
        <taxon>Desulfovibrionia</taxon>
        <taxon>Desulfovibrionales</taxon>
        <taxon>Desulfonatronovibrionaceae</taxon>
        <taxon>Desulfonatronospira</taxon>
    </lineage>
</organism>
<gene>
    <name evidence="1" type="ORF">Dthio_PD3087</name>
</gene>
<dbReference type="EMBL" id="ACJN02000001">
    <property type="protein sequence ID" value="EFI35658.1"/>
    <property type="molecule type" value="Genomic_DNA"/>
</dbReference>
<dbReference type="AlphaFoldDB" id="D6SLU7"/>